<sequence length="266" mass="30055">MNVNNRGGLSIKIAVMTMKGGQAKTTLAINLAARIAKARREVLLIDSDIQANVTTTFQRDHHCNLANVILGKVNNFEFIELERHLSFLPSGGEAMVEASSYLSQTRFKDALFKNLLSSVHQKIVIIDTAPSWSVVSRNILMYVDYVIVPVVTDYLGFSGCDQIMAYIDEFKQSMLGQCKAEVLGIAITRSHPRTNLAQTITEGLQERWSDLLFKQVIEESVSIQEAPAFQQSIFDYRKGRTRGAEMYDQLCREIMRRIVQRQKDTT</sequence>
<dbReference type="InterPro" id="IPR025669">
    <property type="entry name" value="AAA_dom"/>
</dbReference>
<dbReference type="PANTHER" id="PTHR13696">
    <property type="entry name" value="P-LOOP CONTAINING NUCLEOSIDE TRIPHOSPHATE HYDROLASE"/>
    <property type="match status" value="1"/>
</dbReference>
<evidence type="ECO:0000259" key="1">
    <source>
        <dbReference type="Pfam" id="PF13614"/>
    </source>
</evidence>
<dbReference type="AlphaFoldDB" id="A0A381S836"/>
<protein>
    <recommendedName>
        <fullName evidence="1">AAA domain-containing protein</fullName>
    </recommendedName>
</protein>
<dbReference type="SUPFAM" id="SSF52540">
    <property type="entry name" value="P-loop containing nucleoside triphosphate hydrolases"/>
    <property type="match status" value="1"/>
</dbReference>
<organism evidence="2">
    <name type="scientific">marine metagenome</name>
    <dbReference type="NCBI Taxonomy" id="408172"/>
    <lineage>
        <taxon>unclassified sequences</taxon>
        <taxon>metagenomes</taxon>
        <taxon>ecological metagenomes</taxon>
    </lineage>
</organism>
<dbReference type="PANTHER" id="PTHR13696:SF52">
    <property type="entry name" value="PARA FAMILY PROTEIN CT_582"/>
    <property type="match status" value="1"/>
</dbReference>
<dbReference type="Pfam" id="PF13614">
    <property type="entry name" value="AAA_31"/>
    <property type="match status" value="1"/>
</dbReference>
<accession>A0A381S836</accession>
<dbReference type="InterPro" id="IPR050678">
    <property type="entry name" value="DNA_Partitioning_ATPase"/>
</dbReference>
<dbReference type="Gene3D" id="3.40.50.300">
    <property type="entry name" value="P-loop containing nucleotide triphosphate hydrolases"/>
    <property type="match status" value="1"/>
</dbReference>
<evidence type="ECO:0000313" key="2">
    <source>
        <dbReference type="EMBL" id="SUZ99461.1"/>
    </source>
</evidence>
<name>A0A381S836_9ZZZZ</name>
<dbReference type="EMBL" id="UINC01002705">
    <property type="protein sequence ID" value="SUZ99461.1"/>
    <property type="molecule type" value="Genomic_DNA"/>
</dbReference>
<dbReference type="CDD" id="cd02042">
    <property type="entry name" value="ParAB_family"/>
    <property type="match status" value="1"/>
</dbReference>
<reference evidence="2" key="1">
    <citation type="submission" date="2018-05" db="EMBL/GenBank/DDBJ databases">
        <authorList>
            <person name="Lanie J.A."/>
            <person name="Ng W.-L."/>
            <person name="Kazmierczak K.M."/>
            <person name="Andrzejewski T.M."/>
            <person name="Davidsen T.M."/>
            <person name="Wayne K.J."/>
            <person name="Tettelin H."/>
            <person name="Glass J.I."/>
            <person name="Rusch D."/>
            <person name="Podicherti R."/>
            <person name="Tsui H.-C.T."/>
            <person name="Winkler M.E."/>
        </authorList>
    </citation>
    <scope>NUCLEOTIDE SEQUENCE</scope>
</reference>
<feature type="domain" description="AAA" evidence="1">
    <location>
        <begin position="12"/>
        <end position="173"/>
    </location>
</feature>
<dbReference type="InterPro" id="IPR027417">
    <property type="entry name" value="P-loop_NTPase"/>
</dbReference>
<gene>
    <name evidence="2" type="ORF">METZ01_LOCUS52315</name>
</gene>
<proteinExistence type="predicted"/>